<evidence type="ECO:0000313" key="3">
    <source>
        <dbReference type="Proteomes" id="UP000265618"/>
    </source>
</evidence>
<keyword evidence="3" id="KW-1185">Reference proteome</keyword>
<comment type="caution">
    <text evidence="2">The sequence shown here is derived from an EMBL/GenBank/DDBJ whole genome shotgun (WGS) entry which is preliminary data.</text>
</comment>
<feature type="region of interest" description="Disordered" evidence="1">
    <location>
        <begin position="24"/>
        <end position="46"/>
    </location>
</feature>
<evidence type="ECO:0000256" key="1">
    <source>
        <dbReference type="SAM" id="MobiDB-lite"/>
    </source>
</evidence>
<proteinExistence type="predicted"/>
<organism evidence="2 3">
    <name type="scientific">Kipferlia bialata</name>
    <dbReference type="NCBI Taxonomy" id="797122"/>
    <lineage>
        <taxon>Eukaryota</taxon>
        <taxon>Metamonada</taxon>
        <taxon>Carpediemonas-like organisms</taxon>
        <taxon>Kipferlia</taxon>
    </lineage>
</organism>
<name>A0A391NTA9_9EUKA</name>
<evidence type="ECO:0000313" key="2">
    <source>
        <dbReference type="EMBL" id="GCA64511.1"/>
    </source>
</evidence>
<dbReference type="EMBL" id="BDIP01007498">
    <property type="protein sequence ID" value="GCA64511.1"/>
    <property type="molecule type" value="Genomic_DNA"/>
</dbReference>
<protein>
    <submittedName>
        <fullName evidence="2">Uncharacterized protein</fullName>
    </submittedName>
</protein>
<accession>A0A391NTA9</accession>
<dbReference type="AlphaFoldDB" id="A0A391NTA9"/>
<dbReference type="Proteomes" id="UP000265618">
    <property type="component" value="Unassembled WGS sequence"/>
</dbReference>
<feature type="compositionally biased region" description="Acidic residues" evidence="1">
    <location>
        <begin position="25"/>
        <end position="46"/>
    </location>
</feature>
<gene>
    <name evidence="2" type="ORF">KIPB_014511</name>
</gene>
<sequence length="46" mass="5624">PSTEMGWGRLLEWDKDWRNTLKIDEDFDEDTDEDFDEDLDEDIDEE</sequence>
<reference evidence="2 3" key="1">
    <citation type="journal article" date="2018" name="PLoS ONE">
        <title>The draft genome of Kipferlia bialata reveals reductive genome evolution in fornicate parasites.</title>
        <authorList>
            <person name="Tanifuji G."/>
            <person name="Takabayashi S."/>
            <person name="Kume K."/>
            <person name="Takagi M."/>
            <person name="Nakayama T."/>
            <person name="Kamikawa R."/>
            <person name="Inagaki Y."/>
            <person name="Hashimoto T."/>
        </authorList>
    </citation>
    <scope>NUCLEOTIDE SEQUENCE [LARGE SCALE GENOMIC DNA]</scope>
    <source>
        <strain evidence="2">NY0173</strain>
    </source>
</reference>
<feature type="non-terminal residue" evidence="2">
    <location>
        <position position="1"/>
    </location>
</feature>